<accession>A0A0A8YJ39</accession>
<name>A0A0A8YJ39_ARUDO</name>
<reference evidence="1" key="1">
    <citation type="submission" date="2014-09" db="EMBL/GenBank/DDBJ databases">
        <authorList>
            <person name="Magalhaes I.L.F."/>
            <person name="Oliveira U."/>
            <person name="Santos F.R."/>
            <person name="Vidigal T.H.D.A."/>
            <person name="Brescovit A.D."/>
            <person name="Santos A.J."/>
        </authorList>
    </citation>
    <scope>NUCLEOTIDE SEQUENCE</scope>
    <source>
        <tissue evidence="1">Shoot tissue taken approximately 20 cm above the soil surface</tissue>
    </source>
</reference>
<protein>
    <submittedName>
        <fullName evidence="1">Uncharacterized protein</fullName>
    </submittedName>
</protein>
<sequence length="44" mass="5365">MLMIRSNLVADYSMYMSGSKIYKQIKFSPFQIWNKLRYWNINAN</sequence>
<dbReference type="EMBL" id="GBRH01271864">
    <property type="protein sequence ID" value="JAD26031.1"/>
    <property type="molecule type" value="Transcribed_RNA"/>
</dbReference>
<evidence type="ECO:0000313" key="1">
    <source>
        <dbReference type="EMBL" id="JAD26031.1"/>
    </source>
</evidence>
<organism evidence="1">
    <name type="scientific">Arundo donax</name>
    <name type="common">Giant reed</name>
    <name type="synonym">Donax arundinaceus</name>
    <dbReference type="NCBI Taxonomy" id="35708"/>
    <lineage>
        <taxon>Eukaryota</taxon>
        <taxon>Viridiplantae</taxon>
        <taxon>Streptophyta</taxon>
        <taxon>Embryophyta</taxon>
        <taxon>Tracheophyta</taxon>
        <taxon>Spermatophyta</taxon>
        <taxon>Magnoliopsida</taxon>
        <taxon>Liliopsida</taxon>
        <taxon>Poales</taxon>
        <taxon>Poaceae</taxon>
        <taxon>PACMAD clade</taxon>
        <taxon>Arundinoideae</taxon>
        <taxon>Arundineae</taxon>
        <taxon>Arundo</taxon>
    </lineage>
</organism>
<proteinExistence type="predicted"/>
<reference evidence="1" key="2">
    <citation type="journal article" date="2015" name="Data Brief">
        <title>Shoot transcriptome of the giant reed, Arundo donax.</title>
        <authorList>
            <person name="Barrero R.A."/>
            <person name="Guerrero F.D."/>
            <person name="Moolhuijzen P."/>
            <person name="Goolsby J.A."/>
            <person name="Tidwell J."/>
            <person name="Bellgard S.E."/>
            <person name="Bellgard M.I."/>
        </authorList>
    </citation>
    <scope>NUCLEOTIDE SEQUENCE</scope>
    <source>
        <tissue evidence="1">Shoot tissue taken approximately 20 cm above the soil surface</tissue>
    </source>
</reference>
<dbReference type="AlphaFoldDB" id="A0A0A8YJ39"/>